<dbReference type="InterPro" id="IPR009057">
    <property type="entry name" value="Homeodomain-like_sf"/>
</dbReference>
<dbReference type="PANTHER" id="PTHR30055">
    <property type="entry name" value="HTH-TYPE TRANSCRIPTIONAL REGULATOR RUTR"/>
    <property type="match status" value="1"/>
</dbReference>
<organism evidence="6 7">
    <name type="scientific">Nocardia rhizosphaerihabitans</name>
    <dbReference type="NCBI Taxonomy" id="1691570"/>
    <lineage>
        <taxon>Bacteria</taxon>
        <taxon>Bacillati</taxon>
        <taxon>Actinomycetota</taxon>
        <taxon>Actinomycetes</taxon>
        <taxon>Mycobacteriales</taxon>
        <taxon>Nocardiaceae</taxon>
        <taxon>Nocardia</taxon>
    </lineage>
</organism>
<dbReference type="PRINTS" id="PR00455">
    <property type="entry name" value="HTHTETR"/>
</dbReference>
<dbReference type="InterPro" id="IPR001647">
    <property type="entry name" value="HTH_TetR"/>
</dbReference>
<evidence type="ECO:0000313" key="6">
    <source>
        <dbReference type="EMBL" id="GGN91355.1"/>
    </source>
</evidence>
<evidence type="ECO:0000256" key="2">
    <source>
        <dbReference type="ARBA" id="ARBA00023125"/>
    </source>
</evidence>
<dbReference type="RefSeq" id="WP_229740116.1">
    <property type="nucleotide sequence ID" value="NZ_BMNE01000006.1"/>
</dbReference>
<comment type="caution">
    <text evidence="6">The sequence shown here is derived from an EMBL/GenBank/DDBJ whole genome shotgun (WGS) entry which is preliminary data.</text>
</comment>
<reference evidence="7" key="1">
    <citation type="journal article" date="2019" name="Int. J. Syst. Evol. Microbiol.">
        <title>The Global Catalogue of Microorganisms (GCM) 10K type strain sequencing project: providing services to taxonomists for standard genome sequencing and annotation.</title>
        <authorList>
            <consortium name="The Broad Institute Genomics Platform"/>
            <consortium name="The Broad Institute Genome Sequencing Center for Infectious Disease"/>
            <person name="Wu L."/>
            <person name="Ma J."/>
        </authorList>
    </citation>
    <scope>NUCLEOTIDE SEQUENCE [LARGE SCALE GENOMIC DNA]</scope>
    <source>
        <strain evidence="7">CGMCC 4.7329</strain>
    </source>
</reference>
<accession>A0ABQ2KTV5</accession>
<dbReference type="Gene3D" id="1.10.357.10">
    <property type="entry name" value="Tetracycline Repressor, domain 2"/>
    <property type="match status" value="1"/>
</dbReference>
<proteinExistence type="predicted"/>
<keyword evidence="7" id="KW-1185">Reference proteome</keyword>
<dbReference type="EMBL" id="BMNE01000006">
    <property type="protein sequence ID" value="GGN91355.1"/>
    <property type="molecule type" value="Genomic_DNA"/>
</dbReference>
<evidence type="ECO:0000256" key="3">
    <source>
        <dbReference type="ARBA" id="ARBA00023163"/>
    </source>
</evidence>
<evidence type="ECO:0000313" key="7">
    <source>
        <dbReference type="Proteomes" id="UP000658127"/>
    </source>
</evidence>
<gene>
    <name evidence="6" type="ORF">GCM10011610_51490</name>
</gene>
<dbReference type="Proteomes" id="UP000658127">
    <property type="component" value="Unassembled WGS sequence"/>
</dbReference>
<protein>
    <submittedName>
        <fullName evidence="6">TetR family transcriptional regulator</fullName>
    </submittedName>
</protein>
<keyword evidence="1" id="KW-0805">Transcription regulation</keyword>
<feature type="DNA-binding region" description="H-T-H motif" evidence="4">
    <location>
        <begin position="33"/>
        <end position="52"/>
    </location>
</feature>
<keyword evidence="3" id="KW-0804">Transcription</keyword>
<evidence type="ECO:0000259" key="5">
    <source>
        <dbReference type="PROSITE" id="PS50977"/>
    </source>
</evidence>
<dbReference type="PROSITE" id="PS50977">
    <property type="entry name" value="HTH_TETR_2"/>
    <property type="match status" value="1"/>
</dbReference>
<dbReference type="PANTHER" id="PTHR30055:SF234">
    <property type="entry name" value="HTH-TYPE TRANSCRIPTIONAL REGULATOR BETI"/>
    <property type="match status" value="1"/>
</dbReference>
<dbReference type="SUPFAM" id="SSF46689">
    <property type="entry name" value="Homeodomain-like"/>
    <property type="match status" value="1"/>
</dbReference>
<feature type="domain" description="HTH tetR-type" evidence="5">
    <location>
        <begin position="11"/>
        <end position="70"/>
    </location>
</feature>
<name>A0ABQ2KTV5_9NOCA</name>
<dbReference type="InterPro" id="IPR050109">
    <property type="entry name" value="HTH-type_TetR-like_transc_reg"/>
</dbReference>
<sequence>MTGRPQRADALRNRQAIVGAARELVISRGPGVGMDQLAAAAGVAVGTLYRHFPTKKDLIEAIVDELSSTIGESLDAALARAEANPGSAREELIALLRSVVIDMSQERLFRFAVAEIAEAPFRELHERGRAAVDRLVALAHRADALYPDITSDDVILLLATAPAEDIEEPQRLRWLALARRALTPDSGPTGD</sequence>
<keyword evidence="2 4" id="KW-0238">DNA-binding</keyword>
<dbReference type="Pfam" id="PF00440">
    <property type="entry name" value="TetR_N"/>
    <property type="match status" value="1"/>
</dbReference>
<evidence type="ECO:0000256" key="4">
    <source>
        <dbReference type="PROSITE-ProRule" id="PRU00335"/>
    </source>
</evidence>
<evidence type="ECO:0000256" key="1">
    <source>
        <dbReference type="ARBA" id="ARBA00023015"/>
    </source>
</evidence>